<evidence type="ECO:0000313" key="2">
    <source>
        <dbReference type="Proteomes" id="UP001055879"/>
    </source>
</evidence>
<reference evidence="1 2" key="2">
    <citation type="journal article" date="2022" name="Mol. Ecol. Resour.">
        <title>The genomes of chicory, endive, great burdock and yacon provide insights into Asteraceae paleo-polyploidization history and plant inulin production.</title>
        <authorList>
            <person name="Fan W."/>
            <person name="Wang S."/>
            <person name="Wang H."/>
            <person name="Wang A."/>
            <person name="Jiang F."/>
            <person name="Liu H."/>
            <person name="Zhao H."/>
            <person name="Xu D."/>
            <person name="Zhang Y."/>
        </authorList>
    </citation>
    <scope>NUCLEOTIDE SEQUENCE [LARGE SCALE GENOMIC DNA]</scope>
    <source>
        <strain evidence="2">cv. Niubang</strain>
    </source>
</reference>
<evidence type="ECO:0000313" key="1">
    <source>
        <dbReference type="EMBL" id="KAI3680609.1"/>
    </source>
</evidence>
<organism evidence="1 2">
    <name type="scientific">Arctium lappa</name>
    <name type="common">Greater burdock</name>
    <name type="synonym">Lappa major</name>
    <dbReference type="NCBI Taxonomy" id="4217"/>
    <lineage>
        <taxon>Eukaryota</taxon>
        <taxon>Viridiplantae</taxon>
        <taxon>Streptophyta</taxon>
        <taxon>Embryophyta</taxon>
        <taxon>Tracheophyta</taxon>
        <taxon>Spermatophyta</taxon>
        <taxon>Magnoliopsida</taxon>
        <taxon>eudicotyledons</taxon>
        <taxon>Gunneridae</taxon>
        <taxon>Pentapetalae</taxon>
        <taxon>asterids</taxon>
        <taxon>campanulids</taxon>
        <taxon>Asterales</taxon>
        <taxon>Asteraceae</taxon>
        <taxon>Carduoideae</taxon>
        <taxon>Cardueae</taxon>
        <taxon>Arctiinae</taxon>
        <taxon>Arctium</taxon>
    </lineage>
</organism>
<proteinExistence type="predicted"/>
<accession>A0ACB8Y6X3</accession>
<reference evidence="2" key="1">
    <citation type="journal article" date="2022" name="Mol. Ecol. Resour.">
        <title>The genomes of chicory, endive, great burdock and yacon provide insights into Asteraceae palaeo-polyploidization history and plant inulin production.</title>
        <authorList>
            <person name="Fan W."/>
            <person name="Wang S."/>
            <person name="Wang H."/>
            <person name="Wang A."/>
            <person name="Jiang F."/>
            <person name="Liu H."/>
            <person name="Zhao H."/>
            <person name="Xu D."/>
            <person name="Zhang Y."/>
        </authorList>
    </citation>
    <scope>NUCLEOTIDE SEQUENCE [LARGE SCALE GENOMIC DNA]</scope>
    <source>
        <strain evidence="2">cv. Niubang</strain>
    </source>
</reference>
<gene>
    <name evidence="1" type="ORF">L6452_35382</name>
</gene>
<sequence length="509" mass="57480">MYLGIWYRQIQPRTYVWLANRDAPVTSSFAKLTIDDDGNISLVDRAETVVWSSNRSTAGVDTVAQLLDSGNFVVRRENDDDPENYIWQSFDYPTDTLLPEMKLGLSHGINRFIKSWKTTNDPASGDYSLEMSITGFPEIIIWNKKRKISRSGPFNGRRFSGIPEMKGVSIMQMQFEFQMTYDDVYYSYTMLNASMHSRLIINSSGHISRYNWAETTKTWILYWFFPRDECDNFRHCGTFGICDANRFPVCRCLDGLRPRDERAWFDLQDVSGGCVRSSKLDCGSDGFLQLKNMKLPEASKAFVDKTMNLSMCRESCKRDCSCRAYANMNVTRGGSGCAIWAVDLTDTRQYVESESGSENIDEGGGQDLYVRVAASDLVQSPTTKNSKKGKNVVKIVAIVVGACVGLITLSVLIYLKRKNTQRLKKSIALRRGPQERTNGKTDMDELDLPLFDFITLAMATNNFSDANELGRGGFGCVYKVVEYGHQPSASRTPKFLSHNGRRTDAVVTF</sequence>
<comment type="caution">
    <text evidence="1">The sequence shown here is derived from an EMBL/GenBank/DDBJ whole genome shotgun (WGS) entry which is preliminary data.</text>
</comment>
<protein>
    <submittedName>
        <fullName evidence="1">Uncharacterized protein</fullName>
    </submittedName>
</protein>
<dbReference type="EMBL" id="CM042059">
    <property type="protein sequence ID" value="KAI3680609.1"/>
    <property type="molecule type" value="Genomic_DNA"/>
</dbReference>
<name>A0ACB8Y6X3_ARCLA</name>
<keyword evidence="2" id="KW-1185">Reference proteome</keyword>
<dbReference type="Proteomes" id="UP001055879">
    <property type="component" value="Linkage Group LG13"/>
</dbReference>